<dbReference type="EMBL" id="DVFT01000056">
    <property type="protein sequence ID" value="HIQ95699.1"/>
    <property type="molecule type" value="Genomic_DNA"/>
</dbReference>
<dbReference type="SUPFAM" id="SSF46955">
    <property type="entry name" value="Putative DNA-binding domain"/>
    <property type="match status" value="1"/>
</dbReference>
<feature type="coiled-coil region" evidence="2">
    <location>
        <begin position="84"/>
        <end position="118"/>
    </location>
</feature>
<dbReference type="InterPro" id="IPR000551">
    <property type="entry name" value="MerR-type_HTH_dom"/>
</dbReference>
<evidence type="ECO:0000313" key="4">
    <source>
        <dbReference type="EMBL" id="HIQ95699.1"/>
    </source>
</evidence>
<evidence type="ECO:0000313" key="5">
    <source>
        <dbReference type="Proteomes" id="UP000886886"/>
    </source>
</evidence>
<dbReference type="SUPFAM" id="SSF55136">
    <property type="entry name" value="Probable bacterial effector-binding domain"/>
    <property type="match status" value="1"/>
</dbReference>
<dbReference type="GO" id="GO:0003700">
    <property type="term" value="F:DNA-binding transcription factor activity"/>
    <property type="evidence" value="ECO:0007669"/>
    <property type="project" value="InterPro"/>
</dbReference>
<keyword evidence="1" id="KW-0238">DNA-binding</keyword>
<evidence type="ECO:0000259" key="3">
    <source>
        <dbReference type="PROSITE" id="PS50937"/>
    </source>
</evidence>
<dbReference type="GO" id="GO:0003677">
    <property type="term" value="F:DNA binding"/>
    <property type="evidence" value="ECO:0007669"/>
    <property type="project" value="UniProtKB-KW"/>
</dbReference>
<dbReference type="PANTHER" id="PTHR30204">
    <property type="entry name" value="REDOX-CYCLING DRUG-SENSING TRANSCRIPTIONAL ACTIVATOR SOXR"/>
    <property type="match status" value="1"/>
</dbReference>
<dbReference type="InterPro" id="IPR011256">
    <property type="entry name" value="Reg_factor_effector_dom_sf"/>
</dbReference>
<dbReference type="Gene3D" id="1.10.1660.10">
    <property type="match status" value="1"/>
</dbReference>
<protein>
    <submittedName>
        <fullName evidence="4">MerR family transcriptional regulator</fullName>
    </submittedName>
</protein>
<dbReference type="SMART" id="SM00422">
    <property type="entry name" value="HTH_MERR"/>
    <property type="match status" value="1"/>
</dbReference>
<dbReference type="Gene3D" id="3.20.80.10">
    <property type="entry name" value="Regulatory factor, effector binding domain"/>
    <property type="match status" value="1"/>
</dbReference>
<comment type="caution">
    <text evidence="4">The sequence shown here is derived from an EMBL/GenBank/DDBJ whole genome shotgun (WGS) entry which is preliminary data.</text>
</comment>
<dbReference type="InterPro" id="IPR009061">
    <property type="entry name" value="DNA-bd_dom_put_sf"/>
</dbReference>
<dbReference type="PANTHER" id="PTHR30204:SF85">
    <property type="entry name" value="MULTIDRUG-EFFLUX TRANSPORTER 2 REGULATOR"/>
    <property type="match status" value="1"/>
</dbReference>
<reference evidence="4" key="1">
    <citation type="submission" date="2020-10" db="EMBL/GenBank/DDBJ databases">
        <authorList>
            <person name="Gilroy R."/>
        </authorList>
    </citation>
    <scope>NUCLEOTIDE SEQUENCE</scope>
    <source>
        <strain evidence="4">ChiSjej3B21-11622</strain>
    </source>
</reference>
<sequence length="283" mass="33478">MEKEAERGLTASQFAKLHNISRSTLLYYDEIGLFAPEGKRENGYRYYTYRQSQALEMILTFRELDMSIEEIKEYMKNPSQEALLAIFDDKLKEVEQSMRRLREMKRLLKRRKETLLQVQDLETGMIEQVHCGEEYLLVSPARIQWSLENEILSVTEHARKYHKYRRYNHSFGTLLSEEALKNERFEECDGYYTKVDRPLKKGEVFVKPAGTYLKAISVGGWDRLMETYRNIMEYAKENGIEFTGYSYEEGLNELVARGEEEYVTQIMIRVKERKKTNEETGSV</sequence>
<reference evidence="4" key="2">
    <citation type="journal article" date="2021" name="PeerJ">
        <title>Extensive microbial diversity within the chicken gut microbiome revealed by metagenomics and culture.</title>
        <authorList>
            <person name="Gilroy R."/>
            <person name="Ravi A."/>
            <person name="Getino M."/>
            <person name="Pursley I."/>
            <person name="Horton D.L."/>
            <person name="Alikhan N.F."/>
            <person name="Baker D."/>
            <person name="Gharbi K."/>
            <person name="Hall N."/>
            <person name="Watson M."/>
            <person name="Adriaenssens E.M."/>
            <person name="Foster-Nyarko E."/>
            <person name="Jarju S."/>
            <person name="Secka A."/>
            <person name="Antonio M."/>
            <person name="Oren A."/>
            <person name="Chaudhuri R.R."/>
            <person name="La Ragione R."/>
            <person name="Hildebrand F."/>
            <person name="Pallen M.J."/>
        </authorList>
    </citation>
    <scope>NUCLEOTIDE SEQUENCE</scope>
    <source>
        <strain evidence="4">ChiSjej3B21-11622</strain>
    </source>
</reference>
<gene>
    <name evidence="4" type="ORF">IAB26_03970</name>
</gene>
<dbReference type="PROSITE" id="PS50937">
    <property type="entry name" value="HTH_MERR_2"/>
    <property type="match status" value="1"/>
</dbReference>
<proteinExistence type="predicted"/>
<accession>A0A9D0ZTV1</accession>
<dbReference type="InterPro" id="IPR029442">
    <property type="entry name" value="GyrI-like"/>
</dbReference>
<dbReference type="AlphaFoldDB" id="A0A9D0ZTV1"/>
<dbReference type="Pfam" id="PF13411">
    <property type="entry name" value="MerR_1"/>
    <property type="match status" value="1"/>
</dbReference>
<name>A0A9D0ZTV1_9FIRM</name>
<evidence type="ECO:0000256" key="2">
    <source>
        <dbReference type="SAM" id="Coils"/>
    </source>
</evidence>
<evidence type="ECO:0000256" key="1">
    <source>
        <dbReference type="ARBA" id="ARBA00023125"/>
    </source>
</evidence>
<organism evidence="4 5">
    <name type="scientific">Candidatus Limivivens merdigallinarum</name>
    <dbReference type="NCBI Taxonomy" id="2840859"/>
    <lineage>
        <taxon>Bacteria</taxon>
        <taxon>Bacillati</taxon>
        <taxon>Bacillota</taxon>
        <taxon>Clostridia</taxon>
        <taxon>Lachnospirales</taxon>
        <taxon>Lachnospiraceae</taxon>
        <taxon>Lachnospiraceae incertae sedis</taxon>
        <taxon>Candidatus Limivivens</taxon>
    </lineage>
</organism>
<dbReference type="Proteomes" id="UP000886886">
    <property type="component" value="Unassembled WGS sequence"/>
</dbReference>
<keyword evidence="2" id="KW-0175">Coiled coil</keyword>
<dbReference type="InterPro" id="IPR047057">
    <property type="entry name" value="MerR_fam"/>
</dbReference>
<feature type="domain" description="HTH merR-type" evidence="3">
    <location>
        <begin position="8"/>
        <end position="77"/>
    </location>
</feature>
<dbReference type="Pfam" id="PF06445">
    <property type="entry name" value="GyrI-like"/>
    <property type="match status" value="1"/>
</dbReference>